<evidence type="ECO:0000313" key="3">
    <source>
        <dbReference type="Proteomes" id="UP000054516"/>
    </source>
</evidence>
<dbReference type="AlphaFoldDB" id="A0A1S8A7B1"/>
<keyword evidence="1" id="KW-0732">Signal</keyword>
<name>A0A1S8A7B1_ROSNE</name>
<gene>
    <name evidence="2" type="ORF">SAMD00023353_1000090</name>
</gene>
<feature type="signal peptide" evidence="1">
    <location>
        <begin position="1"/>
        <end position="16"/>
    </location>
</feature>
<evidence type="ECO:0000256" key="1">
    <source>
        <dbReference type="SAM" id="SignalP"/>
    </source>
</evidence>
<dbReference type="Proteomes" id="UP000054516">
    <property type="component" value="Unassembled WGS sequence"/>
</dbReference>
<accession>A0A1S8A7B1</accession>
<evidence type="ECO:0000313" key="2">
    <source>
        <dbReference type="EMBL" id="GAW25610.1"/>
    </source>
</evidence>
<sequence>MRFFVLAASFFALAAAAVPSQESKRQDNVGSHQPIYDSRKGNADEIFTLLVHDVQLHL</sequence>
<dbReference type="EMBL" id="DF977455">
    <property type="protein sequence ID" value="GAW25610.1"/>
    <property type="molecule type" value="Genomic_DNA"/>
</dbReference>
<feature type="chain" id="PRO_5013227154" evidence="1">
    <location>
        <begin position="17"/>
        <end position="58"/>
    </location>
</feature>
<proteinExistence type="predicted"/>
<reference evidence="2" key="1">
    <citation type="submission" date="2016-03" db="EMBL/GenBank/DDBJ databases">
        <title>Draft genome sequence of Rosellinia necatrix.</title>
        <authorList>
            <person name="Kanematsu S."/>
        </authorList>
    </citation>
    <scope>NUCLEOTIDE SEQUENCE [LARGE SCALE GENOMIC DNA]</scope>
    <source>
        <strain evidence="2">W97</strain>
    </source>
</reference>
<keyword evidence="3" id="KW-1185">Reference proteome</keyword>
<protein>
    <submittedName>
        <fullName evidence="2">Uncharacterized protein</fullName>
    </submittedName>
</protein>
<organism evidence="2">
    <name type="scientific">Rosellinia necatrix</name>
    <name type="common">White root-rot fungus</name>
    <dbReference type="NCBI Taxonomy" id="77044"/>
    <lineage>
        <taxon>Eukaryota</taxon>
        <taxon>Fungi</taxon>
        <taxon>Dikarya</taxon>
        <taxon>Ascomycota</taxon>
        <taxon>Pezizomycotina</taxon>
        <taxon>Sordariomycetes</taxon>
        <taxon>Xylariomycetidae</taxon>
        <taxon>Xylariales</taxon>
        <taxon>Xylariaceae</taxon>
        <taxon>Rosellinia</taxon>
    </lineage>
</organism>